<dbReference type="EMBL" id="QWLN02007786">
    <property type="protein sequence ID" value="TEA35107.1"/>
    <property type="molecule type" value="Genomic_DNA"/>
</dbReference>
<sequence>MTKRKAEGEAKGDKTKVKDEPQRRS</sequence>
<evidence type="ECO:0000313" key="2">
    <source>
        <dbReference type="EMBL" id="TEA35107.1"/>
    </source>
</evidence>
<evidence type="ECO:0000256" key="1">
    <source>
        <dbReference type="SAM" id="MobiDB-lite"/>
    </source>
</evidence>
<comment type="caution">
    <text evidence="2">The sequence shown here is derived from an EMBL/GenBank/DDBJ whole genome shotgun (WGS) entry which is preliminary data.</text>
</comment>
<evidence type="ECO:0000313" key="3">
    <source>
        <dbReference type="Proteomes" id="UP000295264"/>
    </source>
</evidence>
<protein>
    <submittedName>
        <fullName evidence="2">Uncharacterized protein</fullName>
    </submittedName>
</protein>
<organism evidence="2 3">
    <name type="scientific">Sousa chinensis</name>
    <name type="common">Indo-pacific humpbacked dolphin</name>
    <name type="synonym">Steno chinensis</name>
    <dbReference type="NCBI Taxonomy" id="103600"/>
    <lineage>
        <taxon>Eukaryota</taxon>
        <taxon>Metazoa</taxon>
        <taxon>Chordata</taxon>
        <taxon>Craniata</taxon>
        <taxon>Vertebrata</taxon>
        <taxon>Euteleostomi</taxon>
        <taxon>Mammalia</taxon>
        <taxon>Eutheria</taxon>
        <taxon>Laurasiatheria</taxon>
        <taxon>Artiodactyla</taxon>
        <taxon>Whippomorpha</taxon>
        <taxon>Cetacea</taxon>
        <taxon>Odontoceti</taxon>
        <taxon>Delphinidae</taxon>
        <taxon>Sousa</taxon>
    </lineage>
</organism>
<keyword evidence="3" id="KW-1185">Reference proteome</keyword>
<name>A0A484GH47_SOUCH</name>
<reference evidence="2 3" key="1">
    <citation type="journal article" date="2018" name="Genomics">
        <title>Molecular footprints of inshore aquatic adaptation in Indo-Pacific humpback dolphin (Sousa chinensis).</title>
        <authorList>
            <person name="Ming Y."/>
            <person name="Jian J."/>
            <person name="Yu F."/>
            <person name="Yu X."/>
            <person name="Wang J."/>
            <person name="Liu W."/>
        </authorList>
    </citation>
    <scope>NUCLEOTIDE SEQUENCE [LARGE SCALE GENOMIC DNA]</scope>
    <source>
        <strain evidence="2">MY-2018</strain>
        <tissue evidence="2">Skin</tissue>
    </source>
</reference>
<feature type="region of interest" description="Disordered" evidence="1">
    <location>
        <begin position="1"/>
        <end position="25"/>
    </location>
</feature>
<proteinExistence type="predicted"/>
<accession>A0A484GH47</accession>
<dbReference type="Proteomes" id="UP000295264">
    <property type="component" value="Unassembled WGS sequence"/>
</dbReference>
<feature type="non-terminal residue" evidence="2">
    <location>
        <position position="25"/>
    </location>
</feature>
<gene>
    <name evidence="2" type="ORF">DBR06_SOUSAS21810001</name>
</gene>
<dbReference type="AlphaFoldDB" id="A0A484GH47"/>